<dbReference type="Proteomes" id="UP000528286">
    <property type="component" value="Unassembled WGS sequence"/>
</dbReference>
<gene>
    <name evidence="2" type="ORF">GGR23_002684</name>
</gene>
<comment type="caution">
    <text evidence="2">The sequence shown here is derived from an EMBL/GenBank/DDBJ whole genome shotgun (WGS) entry which is preliminary data.</text>
</comment>
<reference evidence="2 3" key="1">
    <citation type="submission" date="2020-08" db="EMBL/GenBank/DDBJ databases">
        <title>Genomic Encyclopedia of Type Strains, Phase IV (KMG-IV): sequencing the most valuable type-strain genomes for metagenomic binning, comparative biology and taxonomic classification.</title>
        <authorList>
            <person name="Goeker M."/>
        </authorList>
    </citation>
    <scope>NUCLEOTIDE SEQUENCE [LARGE SCALE GENOMIC DNA]</scope>
    <source>
        <strain evidence="2 3">DSM 29853</strain>
    </source>
</reference>
<evidence type="ECO:0000313" key="3">
    <source>
        <dbReference type="Proteomes" id="UP000528286"/>
    </source>
</evidence>
<evidence type="ECO:0000313" key="2">
    <source>
        <dbReference type="EMBL" id="MBB4065477.1"/>
    </source>
</evidence>
<organism evidence="2 3">
    <name type="scientific">Gellertiella hungarica</name>
    <dbReference type="NCBI Taxonomy" id="1572859"/>
    <lineage>
        <taxon>Bacteria</taxon>
        <taxon>Pseudomonadati</taxon>
        <taxon>Pseudomonadota</taxon>
        <taxon>Alphaproteobacteria</taxon>
        <taxon>Hyphomicrobiales</taxon>
        <taxon>Rhizobiaceae</taxon>
        <taxon>Gellertiella</taxon>
    </lineage>
</organism>
<proteinExistence type="predicted"/>
<dbReference type="AlphaFoldDB" id="A0A7W6J7P8"/>
<evidence type="ECO:0000259" key="1">
    <source>
        <dbReference type="Pfam" id="PF12728"/>
    </source>
</evidence>
<dbReference type="InterPro" id="IPR041657">
    <property type="entry name" value="HTH_17"/>
</dbReference>
<dbReference type="InterPro" id="IPR009061">
    <property type="entry name" value="DNA-bd_dom_put_sf"/>
</dbReference>
<dbReference type="SUPFAM" id="SSF46955">
    <property type="entry name" value="Putative DNA-binding domain"/>
    <property type="match status" value="1"/>
</dbReference>
<dbReference type="GO" id="GO:0003677">
    <property type="term" value="F:DNA binding"/>
    <property type="evidence" value="ECO:0007669"/>
    <property type="project" value="UniProtKB-KW"/>
</dbReference>
<keyword evidence="2" id="KW-0238">DNA-binding</keyword>
<dbReference type="RefSeq" id="WP_246365414.1">
    <property type="nucleotide sequence ID" value="NZ_JACIEZ010000005.1"/>
</dbReference>
<protein>
    <submittedName>
        <fullName evidence="2">Putative DNA-binding transcriptional regulator AlpA</fullName>
    </submittedName>
</protein>
<dbReference type="Pfam" id="PF12728">
    <property type="entry name" value="HTH_17"/>
    <property type="match status" value="1"/>
</dbReference>
<feature type="domain" description="Helix-turn-helix" evidence="1">
    <location>
        <begin position="23"/>
        <end position="72"/>
    </location>
</feature>
<dbReference type="EMBL" id="JACIEZ010000005">
    <property type="protein sequence ID" value="MBB4065477.1"/>
    <property type="molecule type" value="Genomic_DNA"/>
</dbReference>
<name>A0A7W6J7P8_9HYPH</name>
<accession>A0A7W6J7P8</accession>
<sequence length="86" mass="9376">MGNKKVDISPCNPQAQEENMKNLRAPQAAEYLGVSKSLLDKFRCYGGGPTFVKIGRTVVYTTDDLDAWIATKRIADNDNGKARAAA</sequence>
<keyword evidence="3" id="KW-1185">Reference proteome</keyword>